<dbReference type="InterPro" id="IPR042242">
    <property type="entry name" value="RecO_C"/>
</dbReference>
<evidence type="ECO:0000259" key="8">
    <source>
        <dbReference type="Pfam" id="PF11967"/>
    </source>
</evidence>
<evidence type="ECO:0000313" key="10">
    <source>
        <dbReference type="EMBL" id="AMV68094.1"/>
    </source>
</evidence>
<evidence type="ECO:0000256" key="3">
    <source>
        <dbReference type="ARBA" id="ARBA00022763"/>
    </source>
</evidence>
<dbReference type="OrthoDB" id="9797083at2"/>
<dbReference type="SUPFAM" id="SSF57863">
    <property type="entry name" value="ArfGap/RecO-like zinc finger"/>
    <property type="match status" value="1"/>
</dbReference>
<organism evidence="9 12">
    <name type="scientific">Pediococcus damnosus</name>
    <dbReference type="NCBI Taxonomy" id="51663"/>
    <lineage>
        <taxon>Bacteria</taxon>
        <taxon>Bacillati</taxon>
        <taxon>Bacillota</taxon>
        <taxon>Bacilli</taxon>
        <taxon>Lactobacillales</taxon>
        <taxon>Lactobacillaceae</taxon>
        <taxon>Pediococcus</taxon>
    </lineage>
</organism>
<keyword evidence="3 7" id="KW-0227">DNA damage</keyword>
<comment type="function">
    <text evidence="7">Involved in DNA repair and RecF pathway recombination.</text>
</comment>
<evidence type="ECO:0000256" key="6">
    <source>
        <dbReference type="ARBA" id="ARBA00033409"/>
    </source>
</evidence>
<dbReference type="SUPFAM" id="SSF50249">
    <property type="entry name" value="Nucleic acid-binding proteins"/>
    <property type="match status" value="1"/>
</dbReference>
<keyword evidence="11" id="KW-1185">Reference proteome</keyword>
<protein>
    <recommendedName>
        <fullName evidence="2 7">DNA repair protein RecO</fullName>
    </recommendedName>
    <alternativeName>
        <fullName evidence="6 7">Recombination protein O</fullName>
    </alternativeName>
</protein>
<keyword evidence="5 7" id="KW-0234">DNA repair</keyword>
<evidence type="ECO:0000256" key="1">
    <source>
        <dbReference type="ARBA" id="ARBA00007452"/>
    </source>
</evidence>
<sequence>MATQTTAQFDGIIMFRRNYRERDQLVKIFTRQFGKKMFYIRGARKRGFKLAAAILPFTKGVYVGLIREKGLCYLNAEKSLTQFDKINEDIGRNAYITYILNLIDSAFDDGLAIPIWFDMASAALSKINAGFDPQIIAHIFELQLLPTFGVQQEWQQCIVCHRDDLPLDYSESSGGVLCQNHWHLDPKRSHLDRRTIYYLQQLSSVRLQNVQSIHVHAETKAKLKAIIDMIYEDEVGLKLKSKHFIDTMPTWN</sequence>
<dbReference type="GO" id="GO:0006302">
    <property type="term" value="P:double-strand break repair"/>
    <property type="evidence" value="ECO:0007669"/>
    <property type="project" value="TreeGrafter"/>
</dbReference>
<dbReference type="InterPro" id="IPR037278">
    <property type="entry name" value="ARFGAP/RecO"/>
</dbReference>
<dbReference type="KEGG" id="pdm:ADU72_2173"/>
<accession>A0A0R2HMM8</accession>
<dbReference type="RefSeq" id="WP_046871084.1">
    <property type="nucleotide sequence ID" value="NZ_BAAAXI010000187.1"/>
</dbReference>
<evidence type="ECO:0000313" key="11">
    <source>
        <dbReference type="Proteomes" id="UP000076244"/>
    </source>
</evidence>
<evidence type="ECO:0000256" key="7">
    <source>
        <dbReference type="HAMAP-Rule" id="MF_00201"/>
    </source>
</evidence>
<name>A0A0R2HMM8_9LACO</name>
<evidence type="ECO:0000256" key="2">
    <source>
        <dbReference type="ARBA" id="ARBA00021310"/>
    </source>
</evidence>
<dbReference type="NCBIfam" id="TIGR00613">
    <property type="entry name" value="reco"/>
    <property type="match status" value="1"/>
</dbReference>
<keyword evidence="4 7" id="KW-0233">DNA recombination</keyword>
<feature type="domain" description="DNA replication/recombination mediator RecO N-terminal" evidence="8">
    <location>
        <begin position="7"/>
        <end position="76"/>
    </location>
</feature>
<dbReference type="InterPro" id="IPR012340">
    <property type="entry name" value="NA-bd_OB-fold"/>
</dbReference>
<evidence type="ECO:0000313" key="12">
    <source>
        <dbReference type="Proteomes" id="UP000076405"/>
    </source>
</evidence>
<dbReference type="GO" id="GO:0006310">
    <property type="term" value="P:DNA recombination"/>
    <property type="evidence" value="ECO:0007669"/>
    <property type="project" value="UniProtKB-UniRule"/>
</dbReference>
<gene>
    <name evidence="7" type="primary">recO</name>
    <name evidence="9" type="ORF">ADU70_0556</name>
    <name evidence="10" type="ORF">ADU72_2173</name>
</gene>
<evidence type="ECO:0000313" key="9">
    <source>
        <dbReference type="EMBL" id="AMV62056.1"/>
    </source>
</evidence>
<dbReference type="GO" id="GO:0043590">
    <property type="term" value="C:bacterial nucleoid"/>
    <property type="evidence" value="ECO:0007669"/>
    <property type="project" value="TreeGrafter"/>
</dbReference>
<comment type="similarity">
    <text evidence="1 7">Belongs to the RecO family.</text>
</comment>
<evidence type="ECO:0000256" key="4">
    <source>
        <dbReference type="ARBA" id="ARBA00023172"/>
    </source>
</evidence>
<dbReference type="GeneID" id="57277331"/>
<dbReference type="PANTHER" id="PTHR33991:SF1">
    <property type="entry name" value="DNA REPAIR PROTEIN RECO"/>
    <property type="match status" value="1"/>
</dbReference>
<dbReference type="Proteomes" id="UP000076244">
    <property type="component" value="Chromosome"/>
</dbReference>
<dbReference type="AlphaFoldDB" id="A0A0R2HMM8"/>
<dbReference type="Proteomes" id="UP000076405">
    <property type="component" value="Chromosome"/>
</dbReference>
<dbReference type="Gene3D" id="2.40.50.140">
    <property type="entry name" value="Nucleic acid-binding proteins"/>
    <property type="match status" value="1"/>
</dbReference>
<dbReference type="InterPro" id="IPR022572">
    <property type="entry name" value="DNA_rep/recomb_RecO_N"/>
</dbReference>
<dbReference type="EMBL" id="CP012275">
    <property type="protein sequence ID" value="AMV62056.1"/>
    <property type="molecule type" value="Genomic_DNA"/>
</dbReference>
<evidence type="ECO:0000256" key="5">
    <source>
        <dbReference type="ARBA" id="ARBA00023204"/>
    </source>
</evidence>
<dbReference type="Pfam" id="PF11967">
    <property type="entry name" value="RecO_N"/>
    <property type="match status" value="1"/>
</dbReference>
<dbReference type="HAMAP" id="MF_00201">
    <property type="entry name" value="RecO"/>
    <property type="match status" value="1"/>
</dbReference>
<dbReference type="Gene3D" id="1.20.1440.120">
    <property type="entry name" value="Recombination protein O, C-terminal domain"/>
    <property type="match status" value="1"/>
</dbReference>
<dbReference type="Pfam" id="PF02565">
    <property type="entry name" value="RecO_C"/>
    <property type="match status" value="1"/>
</dbReference>
<dbReference type="PANTHER" id="PTHR33991">
    <property type="entry name" value="DNA REPAIR PROTEIN RECO"/>
    <property type="match status" value="1"/>
</dbReference>
<dbReference type="EMBL" id="CP012288">
    <property type="protein sequence ID" value="AMV68094.1"/>
    <property type="molecule type" value="Genomic_DNA"/>
</dbReference>
<proteinExistence type="inferred from homology"/>
<reference evidence="11 12" key="1">
    <citation type="journal article" date="2016" name="PLoS ONE">
        <title>The Identification of Novel Diagnostic Marker Genes for the Detection of Beer Spoiling Pediococcus damnosus Strains Using the BlAst Diagnostic Gene findEr.</title>
        <authorList>
            <person name="Behr J."/>
            <person name="Geissler A.J."/>
            <person name="Schmid J."/>
            <person name="Zehe A."/>
            <person name="Vogel R.F."/>
        </authorList>
    </citation>
    <scope>NUCLEOTIDE SEQUENCE [LARGE SCALE GENOMIC DNA]</scope>
    <source>
        <strain evidence="9 12">TMW 2.1533</strain>
        <strain evidence="10 11">TMW 2.1535</strain>
    </source>
</reference>
<dbReference type="InterPro" id="IPR003717">
    <property type="entry name" value="RecO"/>
</dbReference>